<comment type="caution">
    <text evidence="1">The sequence shown here is derived from an EMBL/GenBank/DDBJ whole genome shotgun (WGS) entry which is preliminary data.</text>
</comment>
<reference evidence="1" key="1">
    <citation type="journal article" date="2019" name="BMC Genomics">
        <title>A new reference genome for Sorghum bicolor reveals high levels of sequence similarity between sweet and grain genotypes: implications for the genetics of sugar metabolism.</title>
        <authorList>
            <person name="Cooper E.A."/>
            <person name="Brenton Z.W."/>
            <person name="Flinn B.S."/>
            <person name="Jenkins J."/>
            <person name="Shu S."/>
            <person name="Flowers D."/>
            <person name="Luo F."/>
            <person name="Wang Y."/>
            <person name="Xia P."/>
            <person name="Barry K."/>
            <person name="Daum C."/>
            <person name="Lipzen A."/>
            <person name="Yoshinaga Y."/>
            <person name="Schmutz J."/>
            <person name="Saski C."/>
            <person name="Vermerris W."/>
            <person name="Kresovich S."/>
        </authorList>
    </citation>
    <scope>NUCLEOTIDE SEQUENCE</scope>
</reference>
<organism evidence="1 2">
    <name type="scientific">Sorghum bicolor</name>
    <name type="common">Sorghum</name>
    <name type="synonym">Sorghum vulgare</name>
    <dbReference type="NCBI Taxonomy" id="4558"/>
    <lineage>
        <taxon>Eukaryota</taxon>
        <taxon>Viridiplantae</taxon>
        <taxon>Streptophyta</taxon>
        <taxon>Embryophyta</taxon>
        <taxon>Tracheophyta</taxon>
        <taxon>Spermatophyta</taxon>
        <taxon>Magnoliopsida</taxon>
        <taxon>Liliopsida</taxon>
        <taxon>Poales</taxon>
        <taxon>Poaceae</taxon>
        <taxon>PACMAD clade</taxon>
        <taxon>Panicoideae</taxon>
        <taxon>Andropogonodae</taxon>
        <taxon>Andropogoneae</taxon>
        <taxon>Sorghinae</taxon>
        <taxon>Sorghum</taxon>
    </lineage>
</organism>
<evidence type="ECO:0000313" key="2">
    <source>
        <dbReference type="Proteomes" id="UP000807115"/>
    </source>
</evidence>
<dbReference type="Proteomes" id="UP000807115">
    <property type="component" value="Chromosome 6"/>
</dbReference>
<dbReference type="AlphaFoldDB" id="A0A921QRY3"/>
<evidence type="ECO:0000313" key="1">
    <source>
        <dbReference type="EMBL" id="KAG0525456.1"/>
    </source>
</evidence>
<gene>
    <name evidence="1" type="ORF">BDA96_06G058100</name>
</gene>
<reference evidence="1" key="2">
    <citation type="submission" date="2020-10" db="EMBL/GenBank/DDBJ databases">
        <authorList>
            <person name="Cooper E.A."/>
            <person name="Brenton Z.W."/>
            <person name="Flinn B.S."/>
            <person name="Jenkins J."/>
            <person name="Shu S."/>
            <person name="Flowers D."/>
            <person name="Luo F."/>
            <person name="Wang Y."/>
            <person name="Xia P."/>
            <person name="Barry K."/>
            <person name="Daum C."/>
            <person name="Lipzen A."/>
            <person name="Yoshinaga Y."/>
            <person name="Schmutz J."/>
            <person name="Saski C."/>
            <person name="Vermerris W."/>
            <person name="Kresovich S."/>
        </authorList>
    </citation>
    <scope>NUCLEOTIDE SEQUENCE</scope>
</reference>
<protein>
    <submittedName>
        <fullName evidence="1">Uncharacterized protein</fullName>
    </submittedName>
</protein>
<name>A0A921QRY3_SORBI</name>
<dbReference type="EMBL" id="CM027685">
    <property type="protein sequence ID" value="KAG0525456.1"/>
    <property type="molecule type" value="Genomic_DNA"/>
</dbReference>
<accession>A0A921QRY3</accession>
<proteinExistence type="predicted"/>
<sequence length="77" mass="8238">MGRSSTALTATTTKLSDYSVAGCPFPLPSVAPDTPSPAPVLPQLRVAPCVQLLIYFGILSIQFNPFNIVLHFSCCRV</sequence>